<proteinExistence type="predicted"/>
<gene>
    <name evidence="1" type="ORF">Zmor_014715</name>
</gene>
<organism evidence="1 2">
    <name type="scientific">Zophobas morio</name>
    <dbReference type="NCBI Taxonomy" id="2755281"/>
    <lineage>
        <taxon>Eukaryota</taxon>
        <taxon>Metazoa</taxon>
        <taxon>Ecdysozoa</taxon>
        <taxon>Arthropoda</taxon>
        <taxon>Hexapoda</taxon>
        <taxon>Insecta</taxon>
        <taxon>Pterygota</taxon>
        <taxon>Neoptera</taxon>
        <taxon>Endopterygota</taxon>
        <taxon>Coleoptera</taxon>
        <taxon>Polyphaga</taxon>
        <taxon>Cucujiformia</taxon>
        <taxon>Tenebrionidae</taxon>
        <taxon>Zophobas</taxon>
    </lineage>
</organism>
<comment type="caution">
    <text evidence="1">The sequence shown here is derived from an EMBL/GenBank/DDBJ whole genome shotgun (WGS) entry which is preliminary data.</text>
</comment>
<dbReference type="AlphaFoldDB" id="A0AA38IF67"/>
<reference evidence="1" key="1">
    <citation type="journal article" date="2023" name="G3 (Bethesda)">
        <title>Whole genome assemblies of Zophobas morio and Tenebrio molitor.</title>
        <authorList>
            <person name="Kaur S."/>
            <person name="Stinson S.A."/>
            <person name="diCenzo G.C."/>
        </authorList>
    </citation>
    <scope>NUCLEOTIDE SEQUENCE</scope>
    <source>
        <strain evidence="1">QUZm001</strain>
    </source>
</reference>
<sequence length="91" mass="10441">MASMGILLYEFVREGDRRHNCQFGWPEVMRVARFAMSSTLSFPSLPLYPLIQQRPTLFLCVTSLSVYLHSQTSPDQTMQLSLRLIVPTCCQ</sequence>
<evidence type="ECO:0000313" key="1">
    <source>
        <dbReference type="EMBL" id="KAJ3655592.1"/>
    </source>
</evidence>
<name>A0AA38IF67_9CUCU</name>
<dbReference type="EMBL" id="JALNTZ010000004">
    <property type="protein sequence ID" value="KAJ3655592.1"/>
    <property type="molecule type" value="Genomic_DNA"/>
</dbReference>
<accession>A0AA38IF67</accession>
<protein>
    <submittedName>
        <fullName evidence="1">Uncharacterized protein</fullName>
    </submittedName>
</protein>
<evidence type="ECO:0000313" key="2">
    <source>
        <dbReference type="Proteomes" id="UP001168821"/>
    </source>
</evidence>
<dbReference type="Proteomes" id="UP001168821">
    <property type="component" value="Unassembled WGS sequence"/>
</dbReference>
<keyword evidence="2" id="KW-1185">Reference proteome</keyword>